<dbReference type="AlphaFoldDB" id="A0A844CLW9"/>
<gene>
    <name evidence="3" type="ORF">FDP25_12885</name>
</gene>
<evidence type="ECO:0000313" key="3">
    <source>
        <dbReference type="EMBL" id="MRU16331.1"/>
    </source>
</evidence>
<protein>
    <submittedName>
        <fullName evidence="3">Tripartite tricarboxylate transporter TctB family protein</fullName>
    </submittedName>
</protein>
<keyword evidence="4" id="KW-1185">Reference proteome</keyword>
<feature type="transmembrane region" description="Helical" evidence="1">
    <location>
        <begin position="12"/>
        <end position="32"/>
    </location>
</feature>
<sequence length="163" mass="17437">MSERRLHLQLGVGACVASGLLIFLAIPQWVAAPSNIKNIILSPLFWPYVLAGCTGVAGLGLIASGLRMPVIAHDRPTDPEEGPGALGRLLGMALIMVMTMYLLPRLGMVWTSMLCFALTAFLVKTRHPKLAVVCAVVIPLALYAFFAHVAGVAIPQGHFVRLP</sequence>
<dbReference type="EMBL" id="SZWE01000001">
    <property type="protein sequence ID" value="MRU16331.1"/>
    <property type="molecule type" value="Genomic_DNA"/>
</dbReference>
<reference evidence="3 4" key="1">
    <citation type="submission" date="2019-05" db="EMBL/GenBank/DDBJ databases">
        <title>Roseovarius bejariae sp. nov., a moderately halophylic bacterium isolated from a saline soil in Rambla Salada (Murcia).</title>
        <authorList>
            <person name="Castro D.J."/>
            <person name="Gomez-Altuve A."/>
            <person name="Reina J.C."/>
            <person name="Rodriguez M."/>
            <person name="Sampedro I."/>
            <person name="Llamas I."/>
            <person name="Martinez-Checa F."/>
        </authorList>
    </citation>
    <scope>NUCLEOTIDE SEQUENCE [LARGE SCALE GENOMIC DNA]</scope>
    <source>
        <strain evidence="3 4">A21</strain>
    </source>
</reference>
<feature type="transmembrane region" description="Helical" evidence="1">
    <location>
        <begin position="44"/>
        <end position="64"/>
    </location>
</feature>
<keyword evidence="1" id="KW-0812">Transmembrane</keyword>
<name>A0A844CLW9_9RHOB</name>
<organism evidence="3 4">
    <name type="scientific">Roseovarius bejariae</name>
    <dbReference type="NCBI Taxonomy" id="2576383"/>
    <lineage>
        <taxon>Bacteria</taxon>
        <taxon>Pseudomonadati</taxon>
        <taxon>Pseudomonadota</taxon>
        <taxon>Alphaproteobacteria</taxon>
        <taxon>Rhodobacterales</taxon>
        <taxon>Roseobacteraceae</taxon>
        <taxon>Roseovarius</taxon>
    </lineage>
</organism>
<proteinExistence type="predicted"/>
<dbReference type="RefSeq" id="WP_343032046.1">
    <property type="nucleotide sequence ID" value="NZ_SZWE01000001.1"/>
</dbReference>
<feature type="domain" description="DUF1468" evidence="2">
    <location>
        <begin position="20"/>
        <end position="155"/>
    </location>
</feature>
<evidence type="ECO:0000313" key="4">
    <source>
        <dbReference type="Proteomes" id="UP000564704"/>
    </source>
</evidence>
<comment type="caution">
    <text evidence="3">The sequence shown here is derived from an EMBL/GenBank/DDBJ whole genome shotgun (WGS) entry which is preliminary data.</text>
</comment>
<dbReference type="Pfam" id="PF07331">
    <property type="entry name" value="TctB"/>
    <property type="match status" value="1"/>
</dbReference>
<feature type="transmembrane region" description="Helical" evidence="1">
    <location>
        <begin position="130"/>
        <end position="154"/>
    </location>
</feature>
<keyword evidence="1" id="KW-0472">Membrane</keyword>
<dbReference type="Proteomes" id="UP000564704">
    <property type="component" value="Unassembled WGS sequence"/>
</dbReference>
<evidence type="ECO:0000259" key="2">
    <source>
        <dbReference type="Pfam" id="PF07331"/>
    </source>
</evidence>
<accession>A0A844CLW9</accession>
<dbReference type="InterPro" id="IPR009936">
    <property type="entry name" value="DUF1468"/>
</dbReference>
<evidence type="ECO:0000256" key="1">
    <source>
        <dbReference type="SAM" id="Phobius"/>
    </source>
</evidence>
<keyword evidence="1" id="KW-1133">Transmembrane helix</keyword>
<feature type="transmembrane region" description="Helical" evidence="1">
    <location>
        <begin position="108"/>
        <end position="123"/>
    </location>
</feature>